<dbReference type="AlphaFoldDB" id="A0A811UZD3"/>
<proteinExistence type="predicted"/>
<keyword evidence="2" id="KW-1185">Reference proteome</keyword>
<feature type="non-terminal residue" evidence="1">
    <location>
        <position position="52"/>
    </location>
</feature>
<dbReference type="Proteomes" id="UP000606786">
    <property type="component" value="Unassembled WGS sequence"/>
</dbReference>
<organism evidence="1 2">
    <name type="scientific">Ceratitis capitata</name>
    <name type="common">Mediterranean fruit fly</name>
    <name type="synonym">Tephritis capitata</name>
    <dbReference type="NCBI Taxonomy" id="7213"/>
    <lineage>
        <taxon>Eukaryota</taxon>
        <taxon>Metazoa</taxon>
        <taxon>Ecdysozoa</taxon>
        <taxon>Arthropoda</taxon>
        <taxon>Hexapoda</taxon>
        <taxon>Insecta</taxon>
        <taxon>Pterygota</taxon>
        <taxon>Neoptera</taxon>
        <taxon>Endopterygota</taxon>
        <taxon>Diptera</taxon>
        <taxon>Brachycera</taxon>
        <taxon>Muscomorpha</taxon>
        <taxon>Tephritoidea</taxon>
        <taxon>Tephritidae</taxon>
        <taxon>Ceratitis</taxon>
        <taxon>Ceratitis</taxon>
    </lineage>
</organism>
<sequence>MSARGFRNVDGKGKKDLWTTTVKNKNRKCIICGIPGKAARMAYCRPPIIAPV</sequence>
<evidence type="ECO:0000313" key="1">
    <source>
        <dbReference type="EMBL" id="CAD7003415.1"/>
    </source>
</evidence>
<reference evidence="1" key="1">
    <citation type="submission" date="2020-11" db="EMBL/GenBank/DDBJ databases">
        <authorList>
            <person name="Whitehead M."/>
        </authorList>
    </citation>
    <scope>NUCLEOTIDE SEQUENCE</scope>
    <source>
        <strain evidence="1">EGII</strain>
    </source>
</reference>
<name>A0A811UZD3_CERCA</name>
<protein>
    <submittedName>
        <fullName evidence="1">(Mediterranean fruit fly) hypothetical protein</fullName>
    </submittedName>
</protein>
<gene>
    <name evidence="1" type="ORF">CCAP1982_LOCUS11871</name>
</gene>
<dbReference type="EMBL" id="CAJHJT010000034">
    <property type="protein sequence ID" value="CAD7003415.1"/>
    <property type="molecule type" value="Genomic_DNA"/>
</dbReference>
<accession>A0A811UZD3</accession>
<comment type="caution">
    <text evidence="1">The sequence shown here is derived from an EMBL/GenBank/DDBJ whole genome shotgun (WGS) entry which is preliminary data.</text>
</comment>
<evidence type="ECO:0000313" key="2">
    <source>
        <dbReference type="Proteomes" id="UP000606786"/>
    </source>
</evidence>